<protein>
    <submittedName>
        <fullName evidence="2">Uncharacterized protein</fullName>
    </submittedName>
</protein>
<feature type="compositionally biased region" description="Gly residues" evidence="1">
    <location>
        <begin position="166"/>
        <end position="175"/>
    </location>
</feature>
<dbReference type="AlphaFoldDB" id="U4LLX5"/>
<accession>U4LLX5</accession>
<dbReference type="Proteomes" id="UP000018144">
    <property type="component" value="Unassembled WGS sequence"/>
</dbReference>
<reference evidence="2 3" key="1">
    <citation type="journal article" date="2013" name="PLoS Genet.">
        <title>The genome and development-dependent transcriptomes of Pyronema confluens: a window into fungal evolution.</title>
        <authorList>
            <person name="Traeger S."/>
            <person name="Altegoer F."/>
            <person name="Freitag M."/>
            <person name="Gabaldon T."/>
            <person name="Kempken F."/>
            <person name="Kumar A."/>
            <person name="Marcet-Houben M."/>
            <person name="Poggeler S."/>
            <person name="Stajich J.E."/>
            <person name="Nowrousian M."/>
        </authorList>
    </citation>
    <scope>NUCLEOTIDE SEQUENCE [LARGE SCALE GENOMIC DNA]</scope>
    <source>
        <strain evidence="3">CBS 100304</strain>
        <tissue evidence="2">Vegetative mycelium</tissue>
    </source>
</reference>
<feature type="region of interest" description="Disordered" evidence="1">
    <location>
        <begin position="125"/>
        <end position="192"/>
    </location>
</feature>
<proteinExistence type="predicted"/>
<organism evidence="2 3">
    <name type="scientific">Pyronema omphalodes (strain CBS 100304)</name>
    <name type="common">Pyronema confluens</name>
    <dbReference type="NCBI Taxonomy" id="1076935"/>
    <lineage>
        <taxon>Eukaryota</taxon>
        <taxon>Fungi</taxon>
        <taxon>Dikarya</taxon>
        <taxon>Ascomycota</taxon>
        <taxon>Pezizomycotina</taxon>
        <taxon>Pezizomycetes</taxon>
        <taxon>Pezizales</taxon>
        <taxon>Pyronemataceae</taxon>
        <taxon>Pyronema</taxon>
    </lineage>
</organism>
<sequence length="325" mass="36988">MIGRRISHPAPASPEPLSRFLSEDQKTSPTPYARHQIDYNENSTERPGHGFGDPFAGNHFPYDNFTTNPTFEAEYLRDSEYLLTSKERWDDQYGYGGQQMGVPWGYVRTERVGYNRVLASLRDLTRGLGSDGDESNGRSRYQRSDTPICIPPIDRATSTSSVHSGSAGGYQGAGIGTRPAEPRNTAPGGTTSRQCFVYKGLKDKSKRDGHPCATLRFLDSKKLLHHLKTVHRDHYCPFCFKENRTVDKLKNLWFNNAPLMTNHNEENEELQQDRGEFRSQDYKELNEALGKMKKSKEVVARFTLPDGRMRPESMATTVRWVDTRE</sequence>
<feature type="compositionally biased region" description="Basic and acidic residues" evidence="1">
    <location>
        <begin position="35"/>
        <end position="48"/>
    </location>
</feature>
<name>U4LLX5_PYROM</name>
<gene>
    <name evidence="2" type="ORF">PCON_08532</name>
</gene>
<feature type="region of interest" description="Disordered" evidence="1">
    <location>
        <begin position="1"/>
        <end position="50"/>
    </location>
</feature>
<keyword evidence="3" id="KW-1185">Reference proteome</keyword>
<evidence type="ECO:0000313" key="3">
    <source>
        <dbReference type="Proteomes" id="UP000018144"/>
    </source>
</evidence>
<evidence type="ECO:0000313" key="2">
    <source>
        <dbReference type="EMBL" id="CCX30335.1"/>
    </source>
</evidence>
<evidence type="ECO:0000256" key="1">
    <source>
        <dbReference type="SAM" id="MobiDB-lite"/>
    </source>
</evidence>
<dbReference type="EMBL" id="HF935439">
    <property type="protein sequence ID" value="CCX30335.1"/>
    <property type="molecule type" value="Genomic_DNA"/>
</dbReference>